<evidence type="ECO:0000313" key="1">
    <source>
        <dbReference type="EMBL" id="MBD3903306.1"/>
    </source>
</evidence>
<protein>
    <submittedName>
        <fullName evidence="1">TetR/AcrR family transcriptional regulator</fullName>
    </submittedName>
</protein>
<reference evidence="3" key="2">
    <citation type="submission" date="2023-07" db="EMBL/GenBank/DDBJ databases">
        <title>Description of novel Chryseobacterium sp. strain C-2.</title>
        <authorList>
            <person name="Saticioglu I.B."/>
        </authorList>
    </citation>
    <scope>NUCLEOTIDE SEQUENCE [LARGE SCALE GENOMIC DNA]</scope>
    <source>
        <strain evidence="3">C-2</strain>
    </source>
</reference>
<reference evidence="1" key="3">
    <citation type="submission" date="2024-05" db="EMBL/GenBank/DDBJ databases">
        <title>Description of novel Chryseobacterium sp. strain C-2.</title>
        <authorList>
            <person name="Saticioglu I.B."/>
        </authorList>
    </citation>
    <scope>NUCLEOTIDE SEQUENCE</scope>
    <source>
        <strain evidence="1">C-2</strain>
    </source>
</reference>
<sequence>MNNNKILRKDIIESAEILFLKVGFLRFDIVELSKKLDIDPDLVRSYFISKGGLLLSILSEFYVEVFSLNNSFVKINLSNELKRSIFQKVIIVHERKIKLFIRLTERHEIKYLDSYLLKLLARTIILHYRLFLSQFSFDDPDNISTRSAKCSYYQLFDRFKTIETEAPQ</sequence>
<organism evidence="2 4">
    <name type="scientific">Chryseobacterium muglaense</name>
    <dbReference type="NCBI Taxonomy" id="2893752"/>
    <lineage>
        <taxon>Bacteria</taxon>
        <taxon>Pseudomonadati</taxon>
        <taxon>Bacteroidota</taxon>
        <taxon>Flavobacteriia</taxon>
        <taxon>Flavobacteriales</taxon>
        <taxon>Weeksellaceae</taxon>
        <taxon>Chryseobacterium group</taxon>
        <taxon>Chryseobacterium</taxon>
    </lineage>
</organism>
<evidence type="ECO:0000313" key="3">
    <source>
        <dbReference type="Proteomes" id="UP000603715"/>
    </source>
</evidence>
<evidence type="ECO:0000313" key="4">
    <source>
        <dbReference type="Proteomes" id="UP001107960"/>
    </source>
</evidence>
<reference evidence="2" key="1">
    <citation type="submission" date="2021-11" db="EMBL/GenBank/DDBJ databases">
        <title>Description of novel Chryseobacterium species.</title>
        <authorList>
            <person name="Saticioglu I.B."/>
            <person name="Ay H."/>
            <person name="Altun S."/>
            <person name="Duman M."/>
        </authorList>
    </citation>
    <scope>NUCLEOTIDE SEQUENCE</scope>
    <source>
        <strain evidence="2">C-39</strain>
    </source>
</reference>
<dbReference type="Gene3D" id="1.10.357.10">
    <property type="entry name" value="Tetracycline Repressor, domain 2"/>
    <property type="match status" value="1"/>
</dbReference>
<accession>A0A9Q3UZ59</accession>
<dbReference type="RefSeq" id="WP_191177944.1">
    <property type="nucleotide sequence ID" value="NZ_JACXXP010000001.1"/>
</dbReference>
<dbReference type="Proteomes" id="UP000603715">
    <property type="component" value="Unassembled WGS sequence"/>
</dbReference>
<dbReference type="InterPro" id="IPR009057">
    <property type="entry name" value="Homeodomain-like_sf"/>
</dbReference>
<dbReference type="Proteomes" id="UP001107960">
    <property type="component" value="Unassembled WGS sequence"/>
</dbReference>
<proteinExistence type="predicted"/>
<dbReference type="EMBL" id="JACXXP010000001">
    <property type="protein sequence ID" value="MBD3903306.1"/>
    <property type="molecule type" value="Genomic_DNA"/>
</dbReference>
<dbReference type="EMBL" id="JAJJML010000001">
    <property type="protein sequence ID" value="MCC9036136.1"/>
    <property type="molecule type" value="Genomic_DNA"/>
</dbReference>
<dbReference type="AlphaFoldDB" id="A0A9Q3UZ59"/>
<gene>
    <name evidence="1" type="ORF">IEW27_01675</name>
    <name evidence="2" type="ORF">LNP80_18105</name>
</gene>
<keyword evidence="3" id="KW-1185">Reference proteome</keyword>
<dbReference type="SUPFAM" id="SSF46689">
    <property type="entry name" value="Homeodomain-like"/>
    <property type="match status" value="1"/>
</dbReference>
<evidence type="ECO:0000313" key="2">
    <source>
        <dbReference type="EMBL" id="MCC9036136.1"/>
    </source>
</evidence>
<comment type="caution">
    <text evidence="2">The sequence shown here is derived from an EMBL/GenBank/DDBJ whole genome shotgun (WGS) entry which is preliminary data.</text>
</comment>
<name>A0A9Q3UZ59_9FLAO</name>